<protein>
    <submittedName>
        <fullName evidence="1">Uncharacterized protein</fullName>
    </submittedName>
</protein>
<dbReference type="STRING" id="1781255.BH720_19965"/>
<accession>A0A1E5QFZ1</accession>
<dbReference type="OrthoDB" id="9005521at2"/>
<dbReference type="InterPro" id="IPR025680">
    <property type="entry name" value="DddI"/>
</dbReference>
<name>A0A1E5QFZ1_9CYAN</name>
<gene>
    <name evidence="1" type="ORF">BH720_19965</name>
</gene>
<sequence>MSVEQWVSNLTEENFIENPSWDLIEIAIRELDGKSKTLVTLGTDSEAYLTVGGGEAGKYIVTATFDNLDFYNLVNSAADGEIESILIGGQAGDYPAKMHVDLLSCLLAARTFTHSGELDSLLTWEADRLLVSVG</sequence>
<dbReference type="AlphaFoldDB" id="A0A1E5QFZ1"/>
<reference evidence="1" key="1">
    <citation type="submission" date="2016-09" db="EMBL/GenBank/DDBJ databases">
        <title>Draft genome of thermotolerant cyanobacterium Desertifilum sp. strain IPPAS B-1220.</title>
        <authorList>
            <person name="Sinetova M.A."/>
            <person name="Bolakhan K."/>
            <person name="Zayadan B.K."/>
            <person name="Mironov K.S."/>
            <person name="Ustinova V."/>
            <person name="Kupriyanova E.V."/>
            <person name="Sidorov R.A."/>
            <person name="Skrypnik A.N."/>
            <person name="Gogoleva N.E."/>
            <person name="Gogolev Y.V."/>
            <person name="Los D.A."/>
        </authorList>
    </citation>
    <scope>NUCLEOTIDE SEQUENCE [LARGE SCALE GENOMIC DNA]</scope>
    <source>
        <strain evidence="1">IPPAS B-1220</strain>
    </source>
</reference>
<comment type="caution">
    <text evidence="1">The sequence shown here is derived from an EMBL/GenBank/DDBJ whole genome shotgun (WGS) entry which is preliminary data.</text>
</comment>
<evidence type="ECO:0000313" key="1">
    <source>
        <dbReference type="EMBL" id="OEJ73504.1"/>
    </source>
</evidence>
<dbReference type="EMBL" id="MJGC01000088">
    <property type="protein sequence ID" value="OEJ73504.1"/>
    <property type="molecule type" value="Genomic_DNA"/>
</dbReference>
<dbReference type="RefSeq" id="WP_069968975.1">
    <property type="nucleotide sequence ID" value="NZ_CM124774.1"/>
</dbReference>
<organism evidence="1">
    <name type="scientific">Desertifilum tharense IPPAS B-1220</name>
    <dbReference type="NCBI Taxonomy" id="1781255"/>
    <lineage>
        <taxon>Bacteria</taxon>
        <taxon>Bacillati</taxon>
        <taxon>Cyanobacteriota</taxon>
        <taxon>Cyanophyceae</taxon>
        <taxon>Desertifilales</taxon>
        <taxon>Desertifilaceae</taxon>
        <taxon>Desertifilum</taxon>
    </lineage>
</organism>
<proteinExistence type="predicted"/>
<dbReference type="Pfam" id="PF14430">
    <property type="entry name" value="Imm1"/>
    <property type="match status" value="1"/>
</dbReference>